<keyword evidence="3 6" id="KW-0812">Transmembrane</keyword>
<dbReference type="Pfam" id="PF07690">
    <property type="entry name" value="MFS_1"/>
    <property type="match status" value="1"/>
</dbReference>
<keyword evidence="4 6" id="KW-1133">Transmembrane helix</keyword>
<feature type="transmembrane region" description="Helical" evidence="6">
    <location>
        <begin position="245"/>
        <end position="268"/>
    </location>
</feature>
<reference evidence="8 9" key="2">
    <citation type="submission" date="2017-09" db="EMBL/GenBank/DDBJ databases">
        <title>Bacillus patelloidae sp. nov., isolated from the intestinal tract of a marine limpet.</title>
        <authorList>
            <person name="Liu R."/>
            <person name="Dong C."/>
            <person name="Shao Z."/>
        </authorList>
    </citation>
    <scope>NUCLEOTIDE SEQUENCE [LARGE SCALE GENOMIC DNA]</scope>
    <source>
        <strain evidence="8 9">SA5d-4</strain>
    </source>
</reference>
<comment type="caution">
    <text evidence="8">The sequence shown here is derived from an EMBL/GenBank/DDBJ whole genome shotgun (WGS) entry which is preliminary data.</text>
</comment>
<dbReference type="InterPro" id="IPR036259">
    <property type="entry name" value="MFS_trans_sf"/>
</dbReference>
<keyword evidence="9" id="KW-1185">Reference proteome</keyword>
<evidence type="ECO:0000313" key="9">
    <source>
        <dbReference type="Proteomes" id="UP000217083"/>
    </source>
</evidence>
<evidence type="ECO:0000256" key="2">
    <source>
        <dbReference type="ARBA" id="ARBA00022448"/>
    </source>
</evidence>
<gene>
    <name evidence="8" type="ORF">CIB95_00785</name>
</gene>
<feature type="transmembrane region" description="Helical" evidence="6">
    <location>
        <begin position="72"/>
        <end position="91"/>
    </location>
</feature>
<evidence type="ECO:0000259" key="7">
    <source>
        <dbReference type="PROSITE" id="PS50850"/>
    </source>
</evidence>
<keyword evidence="5 6" id="KW-0472">Membrane</keyword>
<evidence type="ECO:0000256" key="5">
    <source>
        <dbReference type="ARBA" id="ARBA00023136"/>
    </source>
</evidence>
<dbReference type="Gene3D" id="1.20.1250.20">
    <property type="entry name" value="MFS general substrate transporter like domains"/>
    <property type="match status" value="1"/>
</dbReference>
<sequence length="396" mass="43125">MKNLRSLIILMFSLFIIMVGIGIVIPVLPYYVEDFGASEITLGFLFAIFALMQFLLAPFWGNISDRIGRKPLIILGLIGFSVGEFIFAFATDIWMLFVSRMIAGAFGSALMPTAMAYVSDVTSNEKRAQGMGMLGAAMAFGIVIGPGIGGWLAQDNLATPFLFAGIAASFAALLALIFLKESLKKEDREEVTQKQSQFEKMKVALKSEVGYLLILIFILSFALANFQAVFGYYALVKFDYKVDEVATIVVITGIVGTIVQGGLVGRLSKKFGDERLVKGALLLSAFGFIVMTLAFNYITIILTTIIFFIGNSLLRPSVNSLISKLAGKQQGAIMGLNNSFMSLGNVVGPLFATALFKLNIYFPFLSGAFILLIAFLATKVWLERKKAALRQSAVTE</sequence>
<feature type="transmembrane region" description="Helical" evidence="6">
    <location>
        <begin position="7"/>
        <end position="28"/>
    </location>
</feature>
<organism evidence="8 9">
    <name type="scientific">Lottiidibacillus patelloidae</name>
    <dbReference type="NCBI Taxonomy" id="2670334"/>
    <lineage>
        <taxon>Bacteria</taxon>
        <taxon>Bacillati</taxon>
        <taxon>Bacillota</taxon>
        <taxon>Bacilli</taxon>
        <taxon>Bacillales</taxon>
        <taxon>Bacillaceae</taxon>
        <taxon>Lottiidibacillus</taxon>
    </lineage>
</organism>
<feature type="transmembrane region" description="Helical" evidence="6">
    <location>
        <begin position="209"/>
        <end position="233"/>
    </location>
</feature>
<dbReference type="GO" id="GO:0005886">
    <property type="term" value="C:plasma membrane"/>
    <property type="evidence" value="ECO:0007669"/>
    <property type="project" value="UniProtKB-SubCell"/>
</dbReference>
<feature type="transmembrane region" description="Helical" evidence="6">
    <location>
        <begin position="360"/>
        <end position="382"/>
    </location>
</feature>
<feature type="transmembrane region" description="Helical" evidence="6">
    <location>
        <begin position="280"/>
        <end position="309"/>
    </location>
</feature>
<feature type="transmembrane region" description="Helical" evidence="6">
    <location>
        <begin position="97"/>
        <end position="118"/>
    </location>
</feature>
<dbReference type="Proteomes" id="UP000217083">
    <property type="component" value="Unassembled WGS sequence"/>
</dbReference>
<dbReference type="CDD" id="cd17325">
    <property type="entry name" value="MFS_MdtG_SLC18_like"/>
    <property type="match status" value="1"/>
</dbReference>
<evidence type="ECO:0000256" key="4">
    <source>
        <dbReference type="ARBA" id="ARBA00022989"/>
    </source>
</evidence>
<dbReference type="EMBL" id="NPIA01000001">
    <property type="protein sequence ID" value="OZM58147.1"/>
    <property type="molecule type" value="Genomic_DNA"/>
</dbReference>
<comment type="subcellular location">
    <subcellularLocation>
        <location evidence="1">Cell membrane</location>
        <topology evidence="1">Multi-pass membrane protein</topology>
    </subcellularLocation>
</comment>
<dbReference type="InterPro" id="IPR011701">
    <property type="entry name" value="MFS"/>
</dbReference>
<evidence type="ECO:0000313" key="8">
    <source>
        <dbReference type="EMBL" id="OZM58147.1"/>
    </source>
</evidence>
<feature type="transmembrane region" description="Helical" evidence="6">
    <location>
        <begin position="158"/>
        <end position="179"/>
    </location>
</feature>
<dbReference type="AlphaFoldDB" id="A0A263BXW1"/>
<reference evidence="9" key="1">
    <citation type="submission" date="2017-08" db="EMBL/GenBank/DDBJ databases">
        <authorList>
            <person name="Huang Z."/>
        </authorList>
    </citation>
    <scope>NUCLEOTIDE SEQUENCE [LARGE SCALE GENOMIC DNA]</scope>
    <source>
        <strain evidence="9">SA5d-4</strain>
    </source>
</reference>
<dbReference type="RefSeq" id="WP_094920569.1">
    <property type="nucleotide sequence ID" value="NZ_NPIA01000001.1"/>
</dbReference>
<keyword evidence="2" id="KW-0813">Transport</keyword>
<dbReference type="GO" id="GO:0022857">
    <property type="term" value="F:transmembrane transporter activity"/>
    <property type="evidence" value="ECO:0007669"/>
    <property type="project" value="InterPro"/>
</dbReference>
<proteinExistence type="predicted"/>
<dbReference type="PANTHER" id="PTHR23504:SF115">
    <property type="entry name" value="MULTIDRUG RESISTANCE PROTEIN 2"/>
    <property type="match status" value="1"/>
</dbReference>
<feature type="domain" description="Major facilitator superfamily (MFS) profile" evidence="7">
    <location>
        <begin position="6"/>
        <end position="386"/>
    </location>
</feature>
<evidence type="ECO:0000256" key="6">
    <source>
        <dbReference type="SAM" id="Phobius"/>
    </source>
</evidence>
<name>A0A263BXW1_9BACI</name>
<dbReference type="PANTHER" id="PTHR23504">
    <property type="entry name" value="MAJOR FACILITATOR SUPERFAMILY DOMAIN-CONTAINING PROTEIN 10"/>
    <property type="match status" value="1"/>
</dbReference>
<feature type="transmembrane region" description="Helical" evidence="6">
    <location>
        <begin position="40"/>
        <end position="60"/>
    </location>
</feature>
<evidence type="ECO:0000256" key="1">
    <source>
        <dbReference type="ARBA" id="ARBA00004651"/>
    </source>
</evidence>
<accession>A0A263BXW1</accession>
<feature type="transmembrane region" description="Helical" evidence="6">
    <location>
        <begin position="130"/>
        <end position="152"/>
    </location>
</feature>
<evidence type="ECO:0000256" key="3">
    <source>
        <dbReference type="ARBA" id="ARBA00022692"/>
    </source>
</evidence>
<dbReference type="SUPFAM" id="SSF103473">
    <property type="entry name" value="MFS general substrate transporter"/>
    <property type="match status" value="1"/>
</dbReference>
<protein>
    <submittedName>
        <fullName evidence="8">MFS transporter</fullName>
    </submittedName>
</protein>
<dbReference type="InterPro" id="IPR020846">
    <property type="entry name" value="MFS_dom"/>
</dbReference>
<dbReference type="PRINTS" id="PR01035">
    <property type="entry name" value="TCRTETA"/>
</dbReference>
<dbReference type="InterPro" id="IPR001958">
    <property type="entry name" value="Tet-R_TetA/multi-R_MdtG-like"/>
</dbReference>
<dbReference type="PROSITE" id="PS50850">
    <property type="entry name" value="MFS"/>
    <property type="match status" value="1"/>
</dbReference>